<evidence type="ECO:0000256" key="1">
    <source>
        <dbReference type="SAM" id="MobiDB-lite"/>
    </source>
</evidence>
<dbReference type="OrthoDB" id="6162963at2759"/>
<organism evidence="2 3">
    <name type="scientific">Lingula anatina</name>
    <name type="common">Brachiopod</name>
    <name type="synonym">Lingula unguis</name>
    <dbReference type="NCBI Taxonomy" id="7574"/>
    <lineage>
        <taxon>Eukaryota</taxon>
        <taxon>Metazoa</taxon>
        <taxon>Spiralia</taxon>
        <taxon>Lophotrochozoa</taxon>
        <taxon>Brachiopoda</taxon>
        <taxon>Linguliformea</taxon>
        <taxon>Lingulata</taxon>
        <taxon>Lingulida</taxon>
        <taxon>Linguloidea</taxon>
        <taxon>Lingulidae</taxon>
        <taxon>Lingula</taxon>
    </lineage>
</organism>
<protein>
    <submittedName>
        <fullName evidence="3">Uncharacterized protein LOC106167629</fullName>
    </submittedName>
</protein>
<dbReference type="Proteomes" id="UP000085678">
    <property type="component" value="Unplaced"/>
</dbReference>
<proteinExistence type="predicted"/>
<feature type="compositionally biased region" description="Polar residues" evidence="1">
    <location>
        <begin position="164"/>
        <end position="182"/>
    </location>
</feature>
<gene>
    <name evidence="3" type="primary">LOC106167629</name>
</gene>
<dbReference type="RefSeq" id="XP_013401921.1">
    <property type="nucleotide sequence ID" value="XM_013546467.1"/>
</dbReference>
<keyword evidence="2" id="KW-1185">Reference proteome</keyword>
<accession>A0A1S3IVD4</accession>
<feature type="compositionally biased region" description="Polar residues" evidence="1">
    <location>
        <begin position="317"/>
        <end position="326"/>
    </location>
</feature>
<dbReference type="KEGG" id="lak:106167629"/>
<dbReference type="GeneID" id="106167629"/>
<dbReference type="InParanoid" id="A0A1S3IVD4"/>
<sequence length="552" mass="62622">MKPFKVPGVETRLLQHNDTVYKFRIQCACQDGVLAVPQQQIQKELEQVVRAVLYMRDPRYNPGPIKTRNCLVRFHRKPWYISVADKHGFKRHGKELKANSHCTILDVLIRGTSETEVGGGSNGNCVTMPSEKSNRPRKNKMSVADKRTPDDDIELPSISRPSKKTIQPHTKTSTQRQQQVGKDNTAVERLAPVQGEVDHQSTVRNENSSVAVYPNTRSKAKAYRFKSKAKSAEMPGKTSIRSQILSERLKKVKEYRSKKSRSEASLRPSVQSREKVILKNRALSSRNSRGKVNERDVAYFGRWKTKEKAHRKLTGNPLKNRNSEGPASSRHPGSAKIKNRFSLRNRCNSSRDSSTKSDKLETRSVKLRIKKHPLSKNKAHITRAVSLTTDSMRNKADAFSVSSHVKHKLSDKSNRNVALERQRSLNHVEVQENRMQNSSVIKHKGTRVQLQPPPGRSSPRKSKSTPAVLSDTDSMYNLRSSSRRMRPDRHIIEVEELQEDMKLQQLARSDPVPVPDLSKTDNQGNASRKSFLKNVMDAFVTPVKRMIQGDGQ</sequence>
<feature type="region of interest" description="Disordered" evidence="1">
    <location>
        <begin position="115"/>
        <end position="183"/>
    </location>
</feature>
<evidence type="ECO:0000313" key="2">
    <source>
        <dbReference type="Proteomes" id="UP000085678"/>
    </source>
</evidence>
<name>A0A1S3IVD4_LINAN</name>
<reference evidence="3" key="1">
    <citation type="submission" date="2025-08" db="UniProtKB">
        <authorList>
            <consortium name="RefSeq"/>
        </authorList>
    </citation>
    <scope>IDENTIFICATION</scope>
    <source>
        <tissue evidence="3">Gonads</tissue>
    </source>
</reference>
<evidence type="ECO:0000313" key="3">
    <source>
        <dbReference type="RefSeq" id="XP_013401921.1"/>
    </source>
</evidence>
<feature type="region of interest" description="Disordered" evidence="1">
    <location>
        <begin position="428"/>
        <end position="470"/>
    </location>
</feature>
<dbReference type="AlphaFoldDB" id="A0A1S3IVD4"/>
<feature type="region of interest" description="Disordered" evidence="1">
    <location>
        <begin position="307"/>
        <end position="361"/>
    </location>
</feature>